<feature type="compositionally biased region" description="Polar residues" evidence="2">
    <location>
        <begin position="9"/>
        <end position="19"/>
    </location>
</feature>
<evidence type="ECO:0000256" key="1">
    <source>
        <dbReference type="SAM" id="Coils"/>
    </source>
</evidence>
<keyword evidence="1" id="KW-0175">Coiled coil</keyword>
<evidence type="ECO:0000313" key="4">
    <source>
        <dbReference type="Proteomes" id="UP001054252"/>
    </source>
</evidence>
<sequence>MDGDKKDQLPSTESTSTTAKIKAIQPKKLPPCRSDQVFVPYMKSQILGPYFVSPSPIPFKLVYPQLTDHPLPFQVKPNWSKWVGQVGPWPTWRKSKLILSSALLFWTGSFNCFHFPCGIMSVSLFNISSLIGLPRTAEEISALLTMPLGIEYDHKDLKPSFVAFVRSACDRNPVEEKSDESGEDDSGSYHSKFGDQSSPATKVRGSRFSLCMVNKNFKASFIADITEIDDDLENELLAKLDMLTDLPVKLEYALDSKRKFVAEETNSDVNLPSQEQIRFAILTLQELIDDDPSHFCKVPDQQAAFQAAQVLSRAPQLSSAQHKFWAAFTIIYAYFSKRFLAFENKAMIVESARKFVAYSTTAVFKKKDEFLAAKDAHTAQIKHLQGLREEISNLEAKLVELRKQVPLAEQAEKSLAEQRKKLRADIDVGLKSVSEIKDQLPSVTASADEAAEELKNMREEWSNWRSNFC</sequence>
<feature type="region of interest" description="Disordered" evidence="2">
    <location>
        <begin position="173"/>
        <end position="202"/>
    </location>
</feature>
<accession>A0AAV5IN85</accession>
<reference evidence="3 4" key="1">
    <citation type="journal article" date="2021" name="Commun. Biol.">
        <title>The genome of Shorea leprosula (Dipterocarpaceae) highlights the ecological relevance of drought in aseasonal tropical rainforests.</title>
        <authorList>
            <person name="Ng K.K.S."/>
            <person name="Kobayashi M.J."/>
            <person name="Fawcett J.A."/>
            <person name="Hatakeyama M."/>
            <person name="Paape T."/>
            <person name="Ng C.H."/>
            <person name="Ang C.C."/>
            <person name="Tnah L.H."/>
            <person name="Lee C.T."/>
            <person name="Nishiyama T."/>
            <person name="Sese J."/>
            <person name="O'Brien M.J."/>
            <person name="Copetti D."/>
            <person name="Mohd Noor M.I."/>
            <person name="Ong R.C."/>
            <person name="Putra M."/>
            <person name="Sireger I.Z."/>
            <person name="Indrioko S."/>
            <person name="Kosugi Y."/>
            <person name="Izuno A."/>
            <person name="Isagi Y."/>
            <person name="Lee S.L."/>
            <person name="Shimizu K.K."/>
        </authorList>
    </citation>
    <scope>NUCLEOTIDE SEQUENCE [LARGE SCALE GENOMIC DNA]</scope>
    <source>
        <strain evidence="3">214</strain>
    </source>
</reference>
<proteinExistence type="predicted"/>
<feature type="region of interest" description="Disordered" evidence="2">
    <location>
        <begin position="1"/>
        <end position="20"/>
    </location>
</feature>
<name>A0AAV5IN85_9ROSI</name>
<dbReference type="Proteomes" id="UP001054252">
    <property type="component" value="Unassembled WGS sequence"/>
</dbReference>
<evidence type="ECO:0000256" key="2">
    <source>
        <dbReference type="SAM" id="MobiDB-lite"/>
    </source>
</evidence>
<organism evidence="3 4">
    <name type="scientific">Rubroshorea leprosula</name>
    <dbReference type="NCBI Taxonomy" id="152421"/>
    <lineage>
        <taxon>Eukaryota</taxon>
        <taxon>Viridiplantae</taxon>
        <taxon>Streptophyta</taxon>
        <taxon>Embryophyta</taxon>
        <taxon>Tracheophyta</taxon>
        <taxon>Spermatophyta</taxon>
        <taxon>Magnoliopsida</taxon>
        <taxon>eudicotyledons</taxon>
        <taxon>Gunneridae</taxon>
        <taxon>Pentapetalae</taxon>
        <taxon>rosids</taxon>
        <taxon>malvids</taxon>
        <taxon>Malvales</taxon>
        <taxon>Dipterocarpaceae</taxon>
        <taxon>Rubroshorea</taxon>
    </lineage>
</organism>
<dbReference type="EMBL" id="BPVZ01000016">
    <property type="protein sequence ID" value="GKV01319.1"/>
    <property type="molecule type" value="Genomic_DNA"/>
</dbReference>
<evidence type="ECO:0000313" key="3">
    <source>
        <dbReference type="EMBL" id="GKV01319.1"/>
    </source>
</evidence>
<feature type="coiled-coil region" evidence="1">
    <location>
        <begin position="440"/>
        <end position="467"/>
    </location>
</feature>
<comment type="caution">
    <text evidence="3">The sequence shown here is derived from an EMBL/GenBank/DDBJ whole genome shotgun (WGS) entry which is preliminary data.</text>
</comment>
<dbReference type="AlphaFoldDB" id="A0AAV5IN85"/>
<feature type="coiled-coil region" evidence="1">
    <location>
        <begin position="377"/>
        <end position="411"/>
    </location>
</feature>
<keyword evidence="4" id="KW-1185">Reference proteome</keyword>
<protein>
    <submittedName>
        <fullName evidence="3">Uncharacterized protein</fullName>
    </submittedName>
</protein>
<gene>
    <name evidence="3" type="ORF">SLEP1_g13879</name>
</gene>